<evidence type="ECO:0000313" key="2">
    <source>
        <dbReference type="EMBL" id="RGB73343.1"/>
    </source>
</evidence>
<dbReference type="AlphaFoldDB" id="A0A3E2TDS5"/>
<dbReference type="EMBL" id="QVEQ01000001">
    <property type="protein sequence ID" value="RGB73343.1"/>
    <property type="molecule type" value="Genomic_DNA"/>
</dbReference>
<sequence length="79" mass="8448">MRLHSQIAGRGPNNSSLHPPLAAVAVVAGHSIARPTACGSRVPPQRTLAQETARRPSTHRRNCKIPTCSFFSACSGVRF</sequence>
<organism evidence="2 3">
    <name type="scientific">Faecalibacterium prausnitzii</name>
    <dbReference type="NCBI Taxonomy" id="853"/>
    <lineage>
        <taxon>Bacteria</taxon>
        <taxon>Bacillati</taxon>
        <taxon>Bacillota</taxon>
        <taxon>Clostridia</taxon>
        <taxon>Eubacteriales</taxon>
        <taxon>Oscillospiraceae</taxon>
        <taxon>Faecalibacterium</taxon>
    </lineage>
</organism>
<name>A0A3E2TDS5_9FIRM</name>
<reference evidence="2 3" key="1">
    <citation type="submission" date="2018-08" db="EMBL/GenBank/DDBJ databases">
        <title>A genome reference for cultivated species of the human gut microbiota.</title>
        <authorList>
            <person name="Zou Y."/>
            <person name="Xue W."/>
            <person name="Luo G."/>
        </authorList>
    </citation>
    <scope>NUCLEOTIDE SEQUENCE [LARGE SCALE GENOMIC DNA]</scope>
    <source>
        <strain evidence="2 3">AF36-11AT</strain>
    </source>
</reference>
<feature type="region of interest" description="Disordered" evidence="1">
    <location>
        <begin position="37"/>
        <end position="60"/>
    </location>
</feature>
<evidence type="ECO:0000256" key="1">
    <source>
        <dbReference type="SAM" id="MobiDB-lite"/>
    </source>
</evidence>
<comment type="caution">
    <text evidence="2">The sequence shown here is derived from an EMBL/GenBank/DDBJ whole genome shotgun (WGS) entry which is preliminary data.</text>
</comment>
<gene>
    <name evidence="2" type="ORF">DWZ89_00690</name>
</gene>
<proteinExistence type="predicted"/>
<dbReference type="Proteomes" id="UP000261140">
    <property type="component" value="Unassembled WGS sequence"/>
</dbReference>
<evidence type="ECO:0000313" key="3">
    <source>
        <dbReference type="Proteomes" id="UP000261140"/>
    </source>
</evidence>
<protein>
    <submittedName>
        <fullName evidence="2">Uncharacterized protein</fullName>
    </submittedName>
</protein>
<accession>A0A3E2TDS5</accession>